<accession>A0A0C1RDF2</accession>
<dbReference type="InterPro" id="IPR006675">
    <property type="entry name" value="HDIG_dom"/>
</dbReference>
<name>A0A0C1RDF2_9CLOT</name>
<dbReference type="Pfam" id="PF01966">
    <property type="entry name" value="HD"/>
    <property type="match status" value="1"/>
</dbReference>
<dbReference type="RefSeq" id="WP_039629773.1">
    <property type="nucleotide sequence ID" value="NZ_AYSO01000009.1"/>
</dbReference>
<organism evidence="2 3">
    <name type="scientific">Clostridium argentinense CDC 2741</name>
    <dbReference type="NCBI Taxonomy" id="1418104"/>
    <lineage>
        <taxon>Bacteria</taxon>
        <taxon>Bacillati</taxon>
        <taxon>Bacillota</taxon>
        <taxon>Clostridia</taxon>
        <taxon>Eubacteriales</taxon>
        <taxon>Clostridiaceae</taxon>
        <taxon>Clostridium</taxon>
    </lineage>
</organism>
<gene>
    <name evidence="2" type="ORF">U732_4166</name>
</gene>
<proteinExistence type="predicted"/>
<dbReference type="Proteomes" id="UP000031366">
    <property type="component" value="Unassembled WGS sequence"/>
</dbReference>
<evidence type="ECO:0000313" key="3">
    <source>
        <dbReference type="Proteomes" id="UP000031366"/>
    </source>
</evidence>
<protein>
    <recommendedName>
        <fullName evidence="1">HD domain-containing protein</fullName>
    </recommendedName>
</protein>
<dbReference type="STRING" id="29341.RSJ17_01420"/>
<evidence type="ECO:0000313" key="2">
    <source>
        <dbReference type="EMBL" id="KIE48411.1"/>
    </source>
</evidence>
<feature type="domain" description="HD" evidence="1">
    <location>
        <begin position="46"/>
        <end position="150"/>
    </location>
</feature>
<dbReference type="InterPro" id="IPR006674">
    <property type="entry name" value="HD_domain"/>
</dbReference>
<keyword evidence="3" id="KW-1185">Reference proteome</keyword>
<evidence type="ECO:0000259" key="1">
    <source>
        <dbReference type="Pfam" id="PF01966"/>
    </source>
</evidence>
<dbReference type="OrthoDB" id="68032at2"/>
<dbReference type="AlphaFoldDB" id="A0A0C1RDF2"/>
<sequence>MFIYRVKQFFKAVTAKITDEDIQFINRYLEPFEIELFDKLKVYDKKHCINVAKDILEETKKISLNHDDIKILIKAGFLHDIGKLYKSLNPIEKSIVVVLNFITKGRLKKFDNKKFINVYYNHGEIGYNILKEYNYDDNLLNLIRYHHTNNYQNISMDILKKCDDRN</sequence>
<dbReference type="CDD" id="cd00077">
    <property type="entry name" value="HDc"/>
    <property type="match status" value="1"/>
</dbReference>
<dbReference type="SUPFAM" id="SSF109604">
    <property type="entry name" value="HD-domain/PDEase-like"/>
    <property type="match status" value="1"/>
</dbReference>
<dbReference type="Gene3D" id="1.10.3210.10">
    <property type="entry name" value="Hypothetical protein af1432"/>
    <property type="match status" value="1"/>
</dbReference>
<reference evidence="2 3" key="1">
    <citation type="journal article" date="2015" name="Infect. Genet. Evol.">
        <title>Genomic sequences of six botulinum neurotoxin-producing strains representing three clostridial species illustrate the mobility and diversity of botulinum neurotoxin genes.</title>
        <authorList>
            <person name="Smith T.J."/>
            <person name="Hill K.K."/>
            <person name="Xie G."/>
            <person name="Foley B.T."/>
            <person name="Williamson C.H."/>
            <person name="Foster J.T."/>
            <person name="Johnson S.L."/>
            <person name="Chertkov O."/>
            <person name="Teshima H."/>
            <person name="Gibbons H.S."/>
            <person name="Johnsky L.A."/>
            <person name="Karavis M.A."/>
            <person name="Smith L.A."/>
        </authorList>
    </citation>
    <scope>NUCLEOTIDE SEQUENCE [LARGE SCALE GENOMIC DNA]</scope>
    <source>
        <strain evidence="2 3">CDC 2741</strain>
    </source>
</reference>
<comment type="caution">
    <text evidence="2">The sequence shown here is derived from an EMBL/GenBank/DDBJ whole genome shotgun (WGS) entry which is preliminary data.</text>
</comment>
<dbReference type="NCBIfam" id="TIGR00277">
    <property type="entry name" value="HDIG"/>
    <property type="match status" value="1"/>
</dbReference>
<dbReference type="InterPro" id="IPR003607">
    <property type="entry name" value="HD/PDEase_dom"/>
</dbReference>
<dbReference type="EMBL" id="AYSO01000009">
    <property type="protein sequence ID" value="KIE48411.1"/>
    <property type="molecule type" value="Genomic_DNA"/>
</dbReference>